<feature type="region of interest" description="Disordered" evidence="1">
    <location>
        <begin position="35"/>
        <end position="57"/>
    </location>
</feature>
<dbReference type="RefSeq" id="WP_155704062.1">
    <property type="nucleotide sequence ID" value="NZ_CP034235.1"/>
</dbReference>
<evidence type="ECO:0000313" key="4">
    <source>
        <dbReference type="EMBL" id="QGQ98956.1"/>
    </source>
</evidence>
<gene>
    <name evidence="4" type="ORF">EHS13_30795</name>
</gene>
<dbReference type="PROSITE" id="PS51257">
    <property type="entry name" value="PROKAR_LIPOPROTEIN"/>
    <property type="match status" value="1"/>
</dbReference>
<organism evidence="4 5">
    <name type="scientific">Paenibacillus psychroresistens</name>
    <dbReference type="NCBI Taxonomy" id="1778678"/>
    <lineage>
        <taxon>Bacteria</taxon>
        <taxon>Bacillati</taxon>
        <taxon>Bacillota</taxon>
        <taxon>Bacilli</taxon>
        <taxon>Bacillales</taxon>
        <taxon>Paenibacillaceae</taxon>
        <taxon>Paenibacillus</taxon>
    </lineage>
</organism>
<dbReference type="InterPro" id="IPR022627">
    <property type="entry name" value="DUF3502"/>
</dbReference>
<name>A0A6B8RUJ2_9BACL</name>
<dbReference type="SUPFAM" id="SSF53850">
    <property type="entry name" value="Periplasmic binding protein-like II"/>
    <property type="match status" value="1"/>
</dbReference>
<dbReference type="KEGG" id="ppsc:EHS13_30795"/>
<dbReference type="Proteomes" id="UP000426246">
    <property type="component" value="Chromosome"/>
</dbReference>
<protein>
    <submittedName>
        <fullName evidence="4">Extracellular solute-binding protein</fullName>
    </submittedName>
</protein>
<evidence type="ECO:0000256" key="2">
    <source>
        <dbReference type="SAM" id="SignalP"/>
    </source>
</evidence>
<evidence type="ECO:0000259" key="3">
    <source>
        <dbReference type="Pfam" id="PF12010"/>
    </source>
</evidence>
<accession>A0A6B8RUJ2</accession>
<evidence type="ECO:0000313" key="5">
    <source>
        <dbReference type="Proteomes" id="UP000426246"/>
    </source>
</evidence>
<feature type="compositionally biased region" description="Low complexity" evidence="1">
    <location>
        <begin position="35"/>
        <end position="54"/>
    </location>
</feature>
<dbReference type="Pfam" id="PF01547">
    <property type="entry name" value="SBP_bac_1"/>
    <property type="match status" value="1"/>
</dbReference>
<dbReference type="PANTHER" id="PTHR43649">
    <property type="entry name" value="ARABINOSE-BINDING PROTEIN-RELATED"/>
    <property type="match status" value="1"/>
</dbReference>
<dbReference type="PANTHER" id="PTHR43649:SF12">
    <property type="entry name" value="DIACETYLCHITOBIOSE BINDING PROTEIN DASA"/>
    <property type="match status" value="1"/>
</dbReference>
<reference evidence="5" key="1">
    <citation type="submission" date="2018-11" db="EMBL/GenBank/DDBJ databases">
        <title>Complete genome sequence of Paenibacillus sp. ML311-T8.</title>
        <authorList>
            <person name="Nam Y.-D."/>
            <person name="Kang J."/>
            <person name="Chung W.-H."/>
            <person name="Park Y.S."/>
        </authorList>
    </citation>
    <scope>NUCLEOTIDE SEQUENCE [LARGE SCALE GENOMIC DNA]</scope>
    <source>
        <strain evidence="5">ML311-T8</strain>
    </source>
</reference>
<keyword evidence="2" id="KW-0732">Signal</keyword>
<keyword evidence="5" id="KW-1185">Reference proteome</keyword>
<feature type="chain" id="PRO_5039216964" evidence="2">
    <location>
        <begin position="24"/>
        <end position="531"/>
    </location>
</feature>
<evidence type="ECO:0000256" key="1">
    <source>
        <dbReference type="SAM" id="MobiDB-lite"/>
    </source>
</evidence>
<dbReference type="Pfam" id="PF12010">
    <property type="entry name" value="DUF3502"/>
    <property type="match status" value="1"/>
</dbReference>
<proteinExistence type="predicted"/>
<dbReference type="Gene3D" id="3.40.190.10">
    <property type="entry name" value="Periplasmic binding protein-like II"/>
    <property type="match status" value="2"/>
</dbReference>
<feature type="signal peptide" evidence="2">
    <location>
        <begin position="1"/>
        <end position="23"/>
    </location>
</feature>
<dbReference type="InterPro" id="IPR006059">
    <property type="entry name" value="SBP"/>
</dbReference>
<feature type="domain" description="DUF3502" evidence="3">
    <location>
        <begin position="463"/>
        <end position="527"/>
    </location>
</feature>
<dbReference type="InterPro" id="IPR050490">
    <property type="entry name" value="Bact_solute-bd_prot1"/>
</dbReference>
<dbReference type="OrthoDB" id="2640066at2"/>
<sequence length="531" mass="59340">MQKRRYFMLALALFLMLSIVLSACSSKKDVEEAVPTTAPPASSTAPAVSASAAPPVTPAADEKEVTLRFYFGGDKKSATDEIWKAVSDYVKAKGLNVNFNISTIPFPDYKQKMLVMAASGDDWDMNFDGDWLSIFQMAAKGGYMSLNDLLPKYAPNLYKKYQDAGTLQAATVNGEIIALPWTMEMNQRIFANWRSDLAKKAGINPAPGAIKTIEDVDKFVHEFKKAYPNQKFGRSGPLDLIQPKYELVKTDWHFLYFDVNDPLVKLVPIEQTPAYREAINLAEKWKDDGIINSDALVTKEDGAVEWRNGKNIFTITSHEWTYNTMNFSEPGAEREGAEMYPDKKQVNRTALANVVAINKNSKNADKVLRFLDMLEVDQKLYDLVQYGIEGKTYVLNGNKADYPAGMDGGSSNYMEWGGQWALWKPQYMRPNPSYPDGFWQKEADFAHEPTNIVNPIDGLLLAEDNVKTEAAKRDQLQDEFGKALELGSIPKGKTADQAVDEYIAKQKAAGVDKFVAEAQKQVDAFLASKKK</sequence>
<dbReference type="EMBL" id="CP034235">
    <property type="protein sequence ID" value="QGQ98956.1"/>
    <property type="molecule type" value="Genomic_DNA"/>
</dbReference>
<dbReference type="AlphaFoldDB" id="A0A6B8RUJ2"/>